<dbReference type="CDD" id="cd06263">
    <property type="entry name" value="MAM"/>
    <property type="match status" value="1"/>
</dbReference>
<reference evidence="11" key="1">
    <citation type="submission" date="2017-06" db="EMBL/GenBank/DDBJ databases">
        <authorList>
            <person name="Varghese N."/>
            <person name="Submissions S."/>
        </authorList>
    </citation>
    <scope>NUCLEOTIDE SEQUENCE [LARGE SCALE GENOMIC DNA]</scope>
    <source>
        <strain evidence="11">DSM 27993</strain>
    </source>
</reference>
<evidence type="ECO:0000256" key="1">
    <source>
        <dbReference type="ARBA" id="ARBA00004138"/>
    </source>
</evidence>
<dbReference type="Proteomes" id="UP000198412">
    <property type="component" value="Unassembled WGS sequence"/>
</dbReference>
<keyword evidence="11" id="KW-1185">Reference proteome</keyword>
<dbReference type="InterPro" id="IPR006558">
    <property type="entry name" value="LamG-like"/>
</dbReference>
<dbReference type="SUPFAM" id="SSF103647">
    <property type="entry name" value="TSP type-3 repeat"/>
    <property type="match status" value="1"/>
</dbReference>
<dbReference type="SUPFAM" id="SSF49899">
    <property type="entry name" value="Concanavalin A-like lectins/glucanases"/>
    <property type="match status" value="2"/>
</dbReference>
<keyword evidence="10" id="KW-0430">Lectin</keyword>
<dbReference type="SMART" id="SM00560">
    <property type="entry name" value="LamGL"/>
    <property type="match status" value="1"/>
</dbReference>
<dbReference type="InterPro" id="IPR000998">
    <property type="entry name" value="MAM_dom"/>
</dbReference>
<comment type="subcellular location">
    <subcellularLocation>
        <location evidence="1">Cell projection</location>
        <location evidence="1">Cilium</location>
    </subcellularLocation>
    <subcellularLocation>
        <location evidence="2">Cytoplasm</location>
    </subcellularLocation>
</comment>
<sequence length="1685" mass="182238">MAIQPHTVKSAIIVFLLLIAFPVISYSQVVIYSADFETNFDGWTQDSGDNFDWTRNSGATGSGGTGPNNASSGTWYLYTEMSDPRVNLDIAILTSPVIDFTSYTSPQLTFDYHMYSSGASTDVGTLDLEINVNGGGWNMVIFTRSGSQNAQNTWLNETIDLTAYQGNSVQFRFVVTRANSWRGDIAFDNILIDGVAPSGPEINVLGNGISIIGDGTNIPDISDDTDYGAHNVGRPIEKTFTIENNGSDDLTITNISVSGLVFSITGTPFVTPVIPGGTTTFTLTCIPSSIATFQETITISNNDSNESSYEFNVKIIGEENFFDSDGDGVLDNIDIDDDNDGILDIDEEMACENSSISISANYKFLNETFGAGNRTTINTTYGFASTSYCYEDGSGDPCRLPPLAGNDGSLNDGEYTVYYTAGNGDGTNQTPNAEVASWADQYWYTGNDHTVGDTNGRMAMFNAVENIDVFTPGIFYTANIKGALPNVPITYSFWVINLDTEAAPGIATRGRPDILVEFRDVNDNLLASIVTGDIPPSINGDPAASWHQFTADLTFNVDEFYVYFYNNENGGLGNDLALDDIVISQTLCDTDSDGVADVFDLDSDNDGIPDVVEAGLGDYSEGTATLTNISGWIDSNGNGMHDLIEGHIILDSDGDGTPNFLDLDSDNDSIFDVDESGAGNSSDLNYQNGDGDVSGNGVGQGPDTDAFRETDVDADNTLEYFTDGILDVYDYFNGVSYITAYGNQNQGLGTTFYVQDTDGDGIPDYIDTTSNGATFDISHTLYASLDGNNDGIIDDTNDAEGDGIVDLFDTDDVGFGSPRDLDRKLDLYFDGRNDYGEDVNVISSGSATIMSFIKSDGANTLGDNRVVAGQNDFYLRVNSGANTISVVVEGTVLTSTTAITDGIWAHIAASTVAGRTVLYINGVEEGSNTSGGITDASNFTIGRASAGGNYYKGYMDELRVFDKALSANEIQKMIYQEIQDNGGNLRGVIIPRDVTDYINTTTTPIILPWANLKRYFRMDAYKDDIIDDLTTPAIDIATGAKIYNMKIIDIQTAPLPFITQIGDTTLPNAVDIVSDGVLGIDALTYDWSIVKIEHKNITYNADQKHLGLFVKSQDASSNPIEFSIQDNSELNISWYLELDGFIDLDGESQLVQGDESILDEDSGGYIERDQQGTANSFNYNYWSSSVGPIVSAGSGTNGTGIESTNSSQTLSLAGGTPGVLLDGTTSATPKIINFQASHTAADAGPSDPITISGYWLWKFNGPHDDYDAWIKINELTSLLPGEGYTMKGTSGSIPIATEQNYVFKGRPYNGNFTLNIALGDDRLIGNPYPSAIDADEFILDNISDSGGRAASNIFNGALYFWDHFGKEDSHNLGAYVGGYATRNLIAGAPAISNDARINATGATGSKVPGQYIPVNQGFFVYATLDVALTGISSVSGGAINFKNSQRIFEKETPGNSVFMKGLKSKEKAEKVNVNDRPIIRLMFDSPSGYHRQIVVGIDENATNNFDLGYDAPISEINAEDMYWEINQSKFVIQGVNNFSLDQELPLGLIVNETGLTRIKIDSLENIESSVELYIKDSYTGKSKKINDQPFEINLPAGEYKDRFSLTFKSLNTLAVEEEILQNGILVFMNNTSKELQITNKIGAEILGVQLFNSIGQKAGIIKSSPFKQEQLFEIQKSTGIYFYQN</sequence>
<protein>
    <submittedName>
        <fullName evidence="10">Concanavalin A-like lectin/glucanases superfamily protein</fullName>
    </submittedName>
</protein>
<accession>A0A238WZ12</accession>
<proteinExistence type="predicted"/>
<evidence type="ECO:0000256" key="3">
    <source>
        <dbReference type="ARBA" id="ARBA00022490"/>
    </source>
</evidence>
<dbReference type="EMBL" id="FZNX01000002">
    <property type="protein sequence ID" value="SNR51690.1"/>
    <property type="molecule type" value="Genomic_DNA"/>
</dbReference>
<dbReference type="InterPro" id="IPR013320">
    <property type="entry name" value="ConA-like_dom_sf"/>
</dbReference>
<feature type="domain" description="MAM" evidence="9">
    <location>
        <begin position="32"/>
        <end position="192"/>
    </location>
</feature>
<dbReference type="PROSITE" id="PS50060">
    <property type="entry name" value="MAM_2"/>
    <property type="match status" value="2"/>
</dbReference>
<keyword evidence="4" id="KW-0732">Signal</keyword>
<feature type="region of interest" description="Disordered" evidence="8">
    <location>
        <begin position="673"/>
        <end position="701"/>
    </location>
</feature>
<dbReference type="RefSeq" id="WP_089377691.1">
    <property type="nucleotide sequence ID" value="NZ_FZNX01000002.1"/>
</dbReference>
<evidence type="ECO:0000313" key="11">
    <source>
        <dbReference type="Proteomes" id="UP000198412"/>
    </source>
</evidence>
<dbReference type="GO" id="GO:0005509">
    <property type="term" value="F:calcium ion binding"/>
    <property type="evidence" value="ECO:0007669"/>
    <property type="project" value="InterPro"/>
</dbReference>
<dbReference type="InterPro" id="IPR051560">
    <property type="entry name" value="MAM_domain-containing"/>
</dbReference>
<organism evidence="10 11">
    <name type="scientific">Lutibacter flavus</name>
    <dbReference type="NCBI Taxonomy" id="691689"/>
    <lineage>
        <taxon>Bacteria</taxon>
        <taxon>Pseudomonadati</taxon>
        <taxon>Bacteroidota</taxon>
        <taxon>Flavobacteriia</taxon>
        <taxon>Flavobacteriales</taxon>
        <taxon>Flavobacteriaceae</taxon>
        <taxon>Lutibacter</taxon>
    </lineage>
</organism>
<dbReference type="NCBIfam" id="NF012200">
    <property type="entry name" value="choice_anch_D"/>
    <property type="match status" value="1"/>
</dbReference>
<dbReference type="GO" id="GO:0005975">
    <property type="term" value="P:carbohydrate metabolic process"/>
    <property type="evidence" value="ECO:0007669"/>
    <property type="project" value="UniProtKB-ARBA"/>
</dbReference>
<feature type="domain" description="MAM" evidence="9">
    <location>
        <begin position="537"/>
        <end position="590"/>
    </location>
</feature>
<gene>
    <name evidence="10" type="ORF">SAMN04488111_1365</name>
</gene>
<dbReference type="Pfam" id="PF22544">
    <property type="entry name" value="HYDIN_VesB_CFA65-like_Ig"/>
    <property type="match status" value="1"/>
</dbReference>
<evidence type="ECO:0000256" key="7">
    <source>
        <dbReference type="ARBA" id="ARBA00023273"/>
    </source>
</evidence>
<dbReference type="PANTHER" id="PTHR23282:SF101">
    <property type="entry name" value="MAM DOMAIN-CONTAINING PROTEIN"/>
    <property type="match status" value="1"/>
</dbReference>
<keyword evidence="3" id="KW-0963">Cytoplasm</keyword>
<evidence type="ECO:0000256" key="6">
    <source>
        <dbReference type="ARBA" id="ARBA00023157"/>
    </source>
</evidence>
<dbReference type="Gene3D" id="2.60.120.200">
    <property type="match status" value="2"/>
</dbReference>
<evidence type="ECO:0000259" key="9">
    <source>
        <dbReference type="PROSITE" id="PS50060"/>
    </source>
</evidence>
<keyword evidence="6" id="KW-1015">Disulfide bond</keyword>
<dbReference type="SMART" id="SM00137">
    <property type="entry name" value="MAM"/>
    <property type="match status" value="1"/>
</dbReference>
<dbReference type="InterPro" id="IPR053879">
    <property type="entry name" value="HYDIN_VesB_CFA65-like_Ig"/>
</dbReference>
<dbReference type="GO" id="GO:0016020">
    <property type="term" value="C:membrane"/>
    <property type="evidence" value="ECO:0007669"/>
    <property type="project" value="InterPro"/>
</dbReference>
<dbReference type="Gene3D" id="4.10.1080.10">
    <property type="entry name" value="TSP type-3 repeat"/>
    <property type="match status" value="1"/>
</dbReference>
<evidence type="ECO:0000256" key="5">
    <source>
        <dbReference type="ARBA" id="ARBA00023069"/>
    </source>
</evidence>
<dbReference type="Pfam" id="PF00629">
    <property type="entry name" value="MAM"/>
    <property type="match status" value="1"/>
</dbReference>
<dbReference type="GO" id="GO:0004553">
    <property type="term" value="F:hydrolase activity, hydrolyzing O-glycosyl compounds"/>
    <property type="evidence" value="ECO:0007669"/>
    <property type="project" value="UniProtKB-ARBA"/>
</dbReference>
<dbReference type="InterPro" id="IPR013783">
    <property type="entry name" value="Ig-like_fold"/>
</dbReference>
<dbReference type="PANTHER" id="PTHR23282">
    <property type="entry name" value="APICAL ENDOSOMAL GLYCOPROTEIN PRECURSOR"/>
    <property type="match status" value="1"/>
</dbReference>
<evidence type="ECO:0000256" key="2">
    <source>
        <dbReference type="ARBA" id="ARBA00004496"/>
    </source>
</evidence>
<keyword evidence="5" id="KW-0969">Cilium</keyword>
<keyword evidence="7" id="KW-0966">Cell projection</keyword>
<dbReference type="GO" id="GO:0030246">
    <property type="term" value="F:carbohydrate binding"/>
    <property type="evidence" value="ECO:0007669"/>
    <property type="project" value="UniProtKB-KW"/>
</dbReference>
<name>A0A238WZ12_9FLAO</name>
<dbReference type="Pfam" id="PF13385">
    <property type="entry name" value="Laminin_G_3"/>
    <property type="match status" value="1"/>
</dbReference>
<dbReference type="InterPro" id="IPR028974">
    <property type="entry name" value="TSP_type-3_rpt"/>
</dbReference>
<dbReference type="GO" id="GO:0005737">
    <property type="term" value="C:cytoplasm"/>
    <property type="evidence" value="ECO:0007669"/>
    <property type="project" value="UniProtKB-SubCell"/>
</dbReference>
<evidence type="ECO:0000256" key="4">
    <source>
        <dbReference type="ARBA" id="ARBA00022729"/>
    </source>
</evidence>
<evidence type="ECO:0000313" key="10">
    <source>
        <dbReference type="EMBL" id="SNR51690.1"/>
    </source>
</evidence>
<dbReference type="Gene3D" id="2.60.40.10">
    <property type="entry name" value="Immunoglobulins"/>
    <property type="match status" value="1"/>
</dbReference>
<dbReference type="OrthoDB" id="2582440at2"/>
<evidence type="ECO:0000256" key="8">
    <source>
        <dbReference type="SAM" id="MobiDB-lite"/>
    </source>
</evidence>